<keyword evidence="7" id="KW-0804">Transcription</keyword>
<comment type="caution">
    <text evidence="11">The sequence shown here is derived from an EMBL/GenBank/DDBJ whole genome shotgun (WGS) entry which is preliminary data.</text>
</comment>
<dbReference type="FunFam" id="3.30.160.60:FF:001732">
    <property type="entry name" value="Zgc:162936"/>
    <property type="match status" value="1"/>
</dbReference>
<keyword evidence="6" id="KW-0805">Transcription regulation</keyword>
<keyword evidence="4 9" id="KW-0863">Zinc-finger</keyword>
<name>A0AAV2SYN3_CALDB</name>
<dbReference type="SMART" id="SM00355">
    <property type="entry name" value="ZnF_C2H2"/>
    <property type="match status" value="3"/>
</dbReference>
<dbReference type="InterPro" id="IPR013087">
    <property type="entry name" value="Znf_C2H2_type"/>
</dbReference>
<dbReference type="Gene3D" id="3.30.160.60">
    <property type="entry name" value="Classic Zinc Finger"/>
    <property type="match status" value="3"/>
</dbReference>
<evidence type="ECO:0000256" key="2">
    <source>
        <dbReference type="ARBA" id="ARBA00022723"/>
    </source>
</evidence>
<comment type="subcellular location">
    <subcellularLocation>
        <location evidence="1">Nucleus</location>
    </subcellularLocation>
</comment>
<dbReference type="Pfam" id="PF00096">
    <property type="entry name" value="zf-C2H2"/>
    <property type="match status" value="3"/>
</dbReference>
<dbReference type="GO" id="GO:0008270">
    <property type="term" value="F:zinc ion binding"/>
    <property type="evidence" value="ECO:0007669"/>
    <property type="project" value="UniProtKB-KW"/>
</dbReference>
<dbReference type="PROSITE" id="PS50157">
    <property type="entry name" value="ZINC_FINGER_C2H2_2"/>
    <property type="match status" value="3"/>
</dbReference>
<evidence type="ECO:0000256" key="8">
    <source>
        <dbReference type="ARBA" id="ARBA00023242"/>
    </source>
</evidence>
<dbReference type="GO" id="GO:0000978">
    <property type="term" value="F:RNA polymerase II cis-regulatory region sequence-specific DNA binding"/>
    <property type="evidence" value="ECO:0007669"/>
    <property type="project" value="TreeGrafter"/>
</dbReference>
<gene>
    <name evidence="11" type="ORF">CDAUBV1_LOCUS605</name>
</gene>
<dbReference type="Proteomes" id="UP001497525">
    <property type="component" value="Unassembled WGS sequence"/>
</dbReference>
<protein>
    <recommendedName>
        <fullName evidence="10">C2H2-type domain-containing protein</fullName>
    </recommendedName>
</protein>
<accession>A0AAV2SYN3</accession>
<proteinExistence type="predicted"/>
<keyword evidence="3" id="KW-0677">Repeat</keyword>
<dbReference type="PROSITE" id="PS00028">
    <property type="entry name" value="ZINC_FINGER_C2H2_1"/>
    <property type="match status" value="3"/>
</dbReference>
<evidence type="ECO:0000313" key="12">
    <source>
        <dbReference type="Proteomes" id="UP001497525"/>
    </source>
</evidence>
<dbReference type="PANTHER" id="PTHR23235">
    <property type="entry name" value="KRUEPPEL-LIKE TRANSCRIPTION FACTOR"/>
    <property type="match status" value="1"/>
</dbReference>
<evidence type="ECO:0000313" key="11">
    <source>
        <dbReference type="EMBL" id="CAL5129561.1"/>
    </source>
</evidence>
<evidence type="ECO:0000256" key="9">
    <source>
        <dbReference type="PROSITE-ProRule" id="PRU00042"/>
    </source>
</evidence>
<reference evidence="11" key="1">
    <citation type="submission" date="2024-06" db="EMBL/GenBank/DDBJ databases">
        <authorList>
            <person name="Liu X."/>
            <person name="Lenzi L."/>
            <person name="Haldenby T S."/>
            <person name="Uol C."/>
        </authorList>
    </citation>
    <scope>NUCLEOTIDE SEQUENCE</scope>
</reference>
<evidence type="ECO:0000256" key="7">
    <source>
        <dbReference type="ARBA" id="ARBA00023163"/>
    </source>
</evidence>
<keyword evidence="2" id="KW-0479">Metal-binding</keyword>
<organism evidence="11 12">
    <name type="scientific">Calicophoron daubneyi</name>
    <name type="common">Rumen fluke</name>
    <name type="synonym">Paramphistomum daubneyi</name>
    <dbReference type="NCBI Taxonomy" id="300641"/>
    <lineage>
        <taxon>Eukaryota</taxon>
        <taxon>Metazoa</taxon>
        <taxon>Spiralia</taxon>
        <taxon>Lophotrochozoa</taxon>
        <taxon>Platyhelminthes</taxon>
        <taxon>Trematoda</taxon>
        <taxon>Digenea</taxon>
        <taxon>Plagiorchiida</taxon>
        <taxon>Pronocephalata</taxon>
        <taxon>Paramphistomoidea</taxon>
        <taxon>Paramphistomidae</taxon>
        <taxon>Calicophoron</taxon>
    </lineage>
</organism>
<feature type="domain" description="C2H2-type" evidence="10">
    <location>
        <begin position="294"/>
        <end position="321"/>
    </location>
</feature>
<sequence length="388" mass="43880">MHPFVWSSASYASSDQTIQPFPLDLSSKTGCLKSIDGHLQTPYCSVDCPPITPLNLSLSDKIISPCSAVNPLQAVKRRLEISGQLIKFTSEILCTRARDLGIEVGGKQFPTDYCEEKHQLYPKPPLIIPKPDELLALTMRQHSRLTDGSDLLSEKRGSRAEEMRCCGYLSANTRQQNGLNEALARGRRCAKAPGFPSGLNMLRNAVTFLQPQTNSLLSQTMCGTDMPLMKFRRPPLTRRLGTANRVAARISLHHETDHPLDRFGDEVTTVKPEKSQTNLQAVTHPFSCFKRERYHCQYCGKLFPRSANLTRHIRTHTGEQPYKCVHCPRSFSISSNLQRHIRNIHQKERPFHCSVCFKRFGQRANLERHIRNHLISVNSCSSPEPNKP</sequence>
<dbReference type="FunFam" id="3.30.160.60:FF:000112">
    <property type="entry name" value="Mds1 and evi1 complex locus protein"/>
    <property type="match status" value="1"/>
</dbReference>
<evidence type="ECO:0000256" key="4">
    <source>
        <dbReference type="ARBA" id="ARBA00022771"/>
    </source>
</evidence>
<keyword evidence="5" id="KW-0862">Zinc</keyword>
<evidence type="ECO:0000256" key="1">
    <source>
        <dbReference type="ARBA" id="ARBA00004123"/>
    </source>
</evidence>
<keyword evidence="8" id="KW-0539">Nucleus</keyword>
<feature type="domain" description="C2H2-type" evidence="10">
    <location>
        <begin position="322"/>
        <end position="350"/>
    </location>
</feature>
<dbReference type="PANTHER" id="PTHR23235:SF142">
    <property type="entry name" value="ZINC FINGER PROTEIN 384"/>
    <property type="match status" value="1"/>
</dbReference>
<feature type="domain" description="C2H2-type" evidence="10">
    <location>
        <begin position="351"/>
        <end position="373"/>
    </location>
</feature>
<dbReference type="FunFam" id="3.30.160.60:FF:001289">
    <property type="entry name" value="Zinc finger protein 574"/>
    <property type="match status" value="1"/>
</dbReference>
<evidence type="ECO:0000259" key="10">
    <source>
        <dbReference type="PROSITE" id="PS50157"/>
    </source>
</evidence>
<dbReference type="EMBL" id="CAXLJL010000002">
    <property type="protein sequence ID" value="CAL5129561.1"/>
    <property type="molecule type" value="Genomic_DNA"/>
</dbReference>
<dbReference type="AlphaFoldDB" id="A0AAV2SYN3"/>
<evidence type="ECO:0000256" key="5">
    <source>
        <dbReference type="ARBA" id="ARBA00022833"/>
    </source>
</evidence>
<evidence type="ECO:0000256" key="3">
    <source>
        <dbReference type="ARBA" id="ARBA00022737"/>
    </source>
</evidence>
<evidence type="ECO:0000256" key="6">
    <source>
        <dbReference type="ARBA" id="ARBA00023015"/>
    </source>
</evidence>
<dbReference type="GO" id="GO:0005694">
    <property type="term" value="C:chromosome"/>
    <property type="evidence" value="ECO:0007669"/>
    <property type="project" value="UniProtKB-ARBA"/>
</dbReference>
<dbReference type="InterPro" id="IPR036236">
    <property type="entry name" value="Znf_C2H2_sf"/>
</dbReference>
<dbReference type="GO" id="GO:0000981">
    <property type="term" value="F:DNA-binding transcription factor activity, RNA polymerase II-specific"/>
    <property type="evidence" value="ECO:0007669"/>
    <property type="project" value="TreeGrafter"/>
</dbReference>
<dbReference type="GO" id="GO:0005634">
    <property type="term" value="C:nucleus"/>
    <property type="evidence" value="ECO:0007669"/>
    <property type="project" value="UniProtKB-SubCell"/>
</dbReference>
<dbReference type="SUPFAM" id="SSF57667">
    <property type="entry name" value="beta-beta-alpha zinc fingers"/>
    <property type="match status" value="2"/>
</dbReference>
<dbReference type="GO" id="GO:0045893">
    <property type="term" value="P:positive regulation of DNA-templated transcription"/>
    <property type="evidence" value="ECO:0007669"/>
    <property type="project" value="UniProtKB-ARBA"/>
</dbReference>